<dbReference type="Gramene" id="QL07p005092:mrna">
    <property type="protein sequence ID" value="QL07p005092:mrna"/>
    <property type="gene ID" value="QL07p005092"/>
</dbReference>
<dbReference type="AlphaFoldDB" id="A0A7N2M2F5"/>
<reference evidence="2" key="2">
    <citation type="submission" date="2021-01" db="UniProtKB">
        <authorList>
            <consortium name="EnsemblPlants"/>
        </authorList>
    </citation>
    <scope>IDENTIFICATION</scope>
</reference>
<feature type="signal peptide" evidence="1">
    <location>
        <begin position="1"/>
        <end position="25"/>
    </location>
</feature>
<keyword evidence="1" id="KW-0732">Signal</keyword>
<feature type="chain" id="PRO_5029750439" evidence="1">
    <location>
        <begin position="26"/>
        <end position="118"/>
    </location>
</feature>
<dbReference type="Proteomes" id="UP000594261">
    <property type="component" value="Chromosome 7"/>
</dbReference>
<dbReference type="InParanoid" id="A0A7N2M2F5"/>
<proteinExistence type="predicted"/>
<sequence>MAVKLCLIMFSVVITMLHLLVENHAAIITQAPTPQPHQISPFPMSVLHVAPKDVQKQHSKSHACSSAKSVVLNAYVFLQELMGIRNSALATITGRPREEDPNVLEHFFHCLKLLLSSE</sequence>
<dbReference type="EnsemblPlants" id="QL07p005092:mrna">
    <property type="protein sequence ID" value="QL07p005092:mrna"/>
    <property type="gene ID" value="QL07p005092"/>
</dbReference>
<protein>
    <submittedName>
        <fullName evidence="2">Uncharacterized protein</fullName>
    </submittedName>
</protein>
<name>A0A7N2M2F5_QUELO</name>
<reference evidence="2 3" key="1">
    <citation type="journal article" date="2016" name="G3 (Bethesda)">
        <title>First Draft Assembly and Annotation of the Genome of a California Endemic Oak Quercus lobata Nee (Fagaceae).</title>
        <authorList>
            <person name="Sork V.L."/>
            <person name="Fitz-Gibbon S.T."/>
            <person name="Puiu D."/>
            <person name="Crepeau M."/>
            <person name="Gugger P.F."/>
            <person name="Sherman R."/>
            <person name="Stevens K."/>
            <person name="Langley C.H."/>
            <person name="Pellegrini M."/>
            <person name="Salzberg S.L."/>
        </authorList>
    </citation>
    <scope>NUCLEOTIDE SEQUENCE [LARGE SCALE GENOMIC DNA]</scope>
    <source>
        <strain evidence="2 3">cv. SW786</strain>
    </source>
</reference>
<dbReference type="EMBL" id="LRBV02000007">
    <property type="status" value="NOT_ANNOTATED_CDS"/>
    <property type="molecule type" value="Genomic_DNA"/>
</dbReference>
<keyword evidence="3" id="KW-1185">Reference proteome</keyword>
<evidence type="ECO:0000313" key="2">
    <source>
        <dbReference type="EnsemblPlants" id="QL07p005092:mrna"/>
    </source>
</evidence>
<accession>A0A7N2M2F5</accession>
<evidence type="ECO:0000256" key="1">
    <source>
        <dbReference type="SAM" id="SignalP"/>
    </source>
</evidence>
<evidence type="ECO:0000313" key="3">
    <source>
        <dbReference type="Proteomes" id="UP000594261"/>
    </source>
</evidence>
<organism evidence="2 3">
    <name type="scientific">Quercus lobata</name>
    <name type="common">Valley oak</name>
    <dbReference type="NCBI Taxonomy" id="97700"/>
    <lineage>
        <taxon>Eukaryota</taxon>
        <taxon>Viridiplantae</taxon>
        <taxon>Streptophyta</taxon>
        <taxon>Embryophyta</taxon>
        <taxon>Tracheophyta</taxon>
        <taxon>Spermatophyta</taxon>
        <taxon>Magnoliopsida</taxon>
        <taxon>eudicotyledons</taxon>
        <taxon>Gunneridae</taxon>
        <taxon>Pentapetalae</taxon>
        <taxon>rosids</taxon>
        <taxon>fabids</taxon>
        <taxon>Fagales</taxon>
        <taxon>Fagaceae</taxon>
        <taxon>Quercus</taxon>
    </lineage>
</organism>